<feature type="binding site" evidence="11">
    <location>
        <position position="223"/>
    </location>
    <ligand>
        <name>UTP</name>
        <dbReference type="ChEBI" id="CHEBI:46398"/>
    </ligand>
</feature>
<accession>A0A533Q9P9</accession>
<dbReference type="GO" id="GO:0005829">
    <property type="term" value="C:cytosol"/>
    <property type="evidence" value="ECO:0007669"/>
    <property type="project" value="TreeGrafter"/>
</dbReference>
<dbReference type="NCBIfam" id="NF003792">
    <property type="entry name" value="PRK05380.1"/>
    <property type="match status" value="1"/>
</dbReference>
<dbReference type="PANTHER" id="PTHR11550">
    <property type="entry name" value="CTP SYNTHASE"/>
    <property type="match status" value="1"/>
</dbReference>
<comment type="caution">
    <text evidence="14">The sequence shown here is derived from an EMBL/GenBank/DDBJ whole genome shotgun (WGS) entry which is preliminary data.</text>
</comment>
<comment type="catalytic activity">
    <reaction evidence="10 11">
        <text>UTP + L-glutamine + ATP + H2O = CTP + L-glutamate + ADP + phosphate + 2 H(+)</text>
        <dbReference type="Rhea" id="RHEA:26426"/>
        <dbReference type="ChEBI" id="CHEBI:15377"/>
        <dbReference type="ChEBI" id="CHEBI:15378"/>
        <dbReference type="ChEBI" id="CHEBI:29985"/>
        <dbReference type="ChEBI" id="CHEBI:30616"/>
        <dbReference type="ChEBI" id="CHEBI:37563"/>
        <dbReference type="ChEBI" id="CHEBI:43474"/>
        <dbReference type="ChEBI" id="CHEBI:46398"/>
        <dbReference type="ChEBI" id="CHEBI:58359"/>
        <dbReference type="ChEBI" id="CHEBI:456216"/>
        <dbReference type="EC" id="6.3.4.2"/>
    </reaction>
</comment>
<keyword evidence="8 11" id="KW-0315">Glutamine amidotransferase</keyword>
<dbReference type="EC" id="6.3.4.2" evidence="11"/>
<feature type="binding site" evidence="11">
    <location>
        <begin position="239"/>
        <end position="241"/>
    </location>
    <ligand>
        <name>ATP</name>
        <dbReference type="ChEBI" id="CHEBI:30616"/>
    </ligand>
</feature>
<dbReference type="GO" id="GO:0042802">
    <property type="term" value="F:identical protein binding"/>
    <property type="evidence" value="ECO:0007669"/>
    <property type="project" value="TreeGrafter"/>
</dbReference>
<organism evidence="14 15">
    <name type="scientific">Candidatus Jettenia ecosi</name>
    <dbReference type="NCBI Taxonomy" id="2494326"/>
    <lineage>
        <taxon>Bacteria</taxon>
        <taxon>Pseudomonadati</taxon>
        <taxon>Planctomycetota</taxon>
        <taxon>Candidatus Brocadiia</taxon>
        <taxon>Candidatus Brocadiales</taxon>
        <taxon>Candidatus Brocadiaceae</taxon>
        <taxon>Candidatus Jettenia</taxon>
    </lineage>
</organism>
<dbReference type="InterPro" id="IPR004468">
    <property type="entry name" value="CTP_synthase"/>
</dbReference>
<dbReference type="InterPro" id="IPR027417">
    <property type="entry name" value="P-loop_NTPase"/>
</dbReference>
<dbReference type="UniPathway" id="UPA00159">
    <property type="reaction ID" value="UER00277"/>
</dbReference>
<feature type="domain" description="Glutamine amidotransferase" evidence="12">
    <location>
        <begin position="305"/>
        <end position="526"/>
    </location>
</feature>
<dbReference type="GO" id="GO:0044210">
    <property type="term" value="P:'de novo' CTP biosynthetic process"/>
    <property type="evidence" value="ECO:0007669"/>
    <property type="project" value="UniProtKB-UniRule"/>
</dbReference>
<comment type="similarity">
    <text evidence="2 11">Belongs to the CTP synthase family.</text>
</comment>
<feature type="active site" evidence="11">
    <location>
        <position position="509"/>
    </location>
</feature>
<feature type="binding site" evidence="11">
    <location>
        <position position="71"/>
    </location>
    <ligand>
        <name>ATP</name>
        <dbReference type="ChEBI" id="CHEBI:30616"/>
    </ligand>
</feature>
<dbReference type="InterPro" id="IPR017456">
    <property type="entry name" value="CTP_synthase_N"/>
</dbReference>
<evidence type="ECO:0000256" key="11">
    <source>
        <dbReference type="HAMAP-Rule" id="MF_01227"/>
    </source>
</evidence>
<evidence type="ECO:0000259" key="13">
    <source>
        <dbReference type="Pfam" id="PF06418"/>
    </source>
</evidence>
<evidence type="ECO:0000256" key="9">
    <source>
        <dbReference type="ARBA" id="ARBA00022975"/>
    </source>
</evidence>
<feature type="binding site" evidence="11">
    <location>
        <position position="13"/>
    </location>
    <ligand>
        <name>CTP</name>
        <dbReference type="ChEBI" id="CHEBI:37563"/>
        <note>allosteric inhibitor</note>
    </ligand>
</feature>
<dbReference type="GO" id="GO:0005524">
    <property type="term" value="F:ATP binding"/>
    <property type="evidence" value="ECO:0007669"/>
    <property type="project" value="UniProtKB-KW"/>
</dbReference>
<feature type="binding site" evidence="11">
    <location>
        <begin position="187"/>
        <end position="192"/>
    </location>
    <ligand>
        <name>UTP</name>
        <dbReference type="ChEBI" id="CHEBI:46398"/>
    </ligand>
</feature>
<feature type="domain" description="CTP synthase N-terminal" evidence="13">
    <location>
        <begin position="3"/>
        <end position="267"/>
    </location>
</feature>
<dbReference type="HAMAP" id="MF_01227">
    <property type="entry name" value="PyrG"/>
    <property type="match status" value="1"/>
</dbReference>
<name>A0A533Q9P9_9BACT</name>
<dbReference type="EMBL" id="SULG01000051">
    <property type="protein sequence ID" value="TLD41375.1"/>
    <property type="molecule type" value="Genomic_DNA"/>
</dbReference>
<evidence type="ECO:0000313" key="14">
    <source>
        <dbReference type="EMBL" id="TLD41375.1"/>
    </source>
</evidence>
<keyword evidence="7 11" id="KW-0460">Magnesium</keyword>
<dbReference type="CDD" id="cd01746">
    <property type="entry name" value="GATase1_CTP_Synthase"/>
    <property type="match status" value="1"/>
</dbReference>
<dbReference type="InterPro" id="IPR017926">
    <property type="entry name" value="GATASE"/>
</dbReference>
<dbReference type="FunFam" id="3.40.50.300:FF:000009">
    <property type="entry name" value="CTP synthase"/>
    <property type="match status" value="1"/>
</dbReference>
<dbReference type="Pfam" id="PF00117">
    <property type="entry name" value="GATase"/>
    <property type="match status" value="1"/>
</dbReference>
<dbReference type="PROSITE" id="PS51273">
    <property type="entry name" value="GATASE_TYPE_1"/>
    <property type="match status" value="1"/>
</dbReference>
<feature type="binding site" evidence="11">
    <location>
        <position position="54"/>
    </location>
    <ligand>
        <name>L-glutamine</name>
        <dbReference type="ChEBI" id="CHEBI:58359"/>
    </ligand>
</feature>
<keyword evidence="9 11" id="KW-0665">Pyrimidine biosynthesis</keyword>
<feature type="binding site" evidence="11">
    <location>
        <begin position="147"/>
        <end position="149"/>
    </location>
    <ligand>
        <name>CTP</name>
        <dbReference type="ChEBI" id="CHEBI:37563"/>
        <note>allosteric inhibitor</note>
    </ligand>
</feature>
<keyword evidence="3 11" id="KW-0436">Ligase</keyword>
<gene>
    <name evidence="11" type="primary">pyrG</name>
    <name evidence="14" type="ORF">JETT_2382</name>
</gene>
<keyword evidence="5 11" id="KW-0547">Nucleotide-binding</keyword>
<feature type="binding site" evidence="11">
    <location>
        <begin position="187"/>
        <end position="192"/>
    </location>
    <ligand>
        <name>CTP</name>
        <dbReference type="ChEBI" id="CHEBI:37563"/>
        <note>allosteric inhibitor</note>
    </ligand>
</feature>
<dbReference type="GO" id="GO:0046872">
    <property type="term" value="F:metal ion binding"/>
    <property type="evidence" value="ECO:0007669"/>
    <property type="project" value="UniProtKB-KW"/>
</dbReference>
<feature type="binding site" evidence="11">
    <location>
        <position position="405"/>
    </location>
    <ligand>
        <name>L-glutamine</name>
        <dbReference type="ChEBI" id="CHEBI:58359"/>
    </ligand>
</feature>
<keyword evidence="6 11" id="KW-0067">ATP-binding</keyword>
<comment type="miscellaneous">
    <text evidence="11">CTPSs have evolved a hybrid strategy for distinguishing between UTP and CTP. The overlapping regions of the product feedback inhibitory and substrate sites recognize a common feature in both compounds, the triphosphate moiety. To differentiate isosteric substrate and product pyrimidine rings, an additional pocket far from the expected kinase/ligase catalytic site, specifically recognizes the cytosine and ribose portions of the product inhibitor.</text>
</comment>
<evidence type="ECO:0000256" key="5">
    <source>
        <dbReference type="ARBA" id="ARBA00022741"/>
    </source>
</evidence>
<dbReference type="Gene3D" id="3.40.50.300">
    <property type="entry name" value="P-loop containing nucleotide triphosphate hydrolases"/>
    <property type="match status" value="1"/>
</dbReference>
<dbReference type="FunFam" id="3.40.50.880:FF:000002">
    <property type="entry name" value="CTP synthase"/>
    <property type="match status" value="1"/>
</dbReference>
<evidence type="ECO:0000256" key="10">
    <source>
        <dbReference type="ARBA" id="ARBA00047781"/>
    </source>
</evidence>
<dbReference type="Gene3D" id="3.40.50.880">
    <property type="match status" value="1"/>
</dbReference>
<proteinExistence type="inferred from homology"/>
<comment type="catalytic activity">
    <reaction evidence="11">
        <text>UTP + NH4(+) + ATP = CTP + ADP + phosphate + 2 H(+)</text>
        <dbReference type="Rhea" id="RHEA:16597"/>
        <dbReference type="ChEBI" id="CHEBI:15378"/>
        <dbReference type="ChEBI" id="CHEBI:28938"/>
        <dbReference type="ChEBI" id="CHEBI:30616"/>
        <dbReference type="ChEBI" id="CHEBI:37563"/>
        <dbReference type="ChEBI" id="CHEBI:43474"/>
        <dbReference type="ChEBI" id="CHEBI:46398"/>
        <dbReference type="ChEBI" id="CHEBI:456216"/>
    </reaction>
</comment>
<dbReference type="GO" id="GO:0004359">
    <property type="term" value="F:glutaminase activity"/>
    <property type="evidence" value="ECO:0007669"/>
    <property type="project" value="RHEA"/>
</dbReference>
<comment type="function">
    <text evidence="11">Catalyzes the ATP-dependent amination of UTP to CTP with either L-glutamine or ammonia as the source of nitrogen. Regulates intracellular CTP levels through interactions with the four ribonucleotide triphosphates.</text>
</comment>
<feature type="binding site" evidence="11">
    <location>
        <position position="223"/>
    </location>
    <ligand>
        <name>CTP</name>
        <dbReference type="ChEBI" id="CHEBI:37563"/>
        <note>allosteric inhibitor</note>
    </ligand>
</feature>
<dbReference type="InterPro" id="IPR029062">
    <property type="entry name" value="Class_I_gatase-like"/>
</dbReference>
<dbReference type="SUPFAM" id="SSF52317">
    <property type="entry name" value="Class I glutamine amidotransferase-like"/>
    <property type="match status" value="1"/>
</dbReference>
<protein>
    <recommendedName>
        <fullName evidence="11">CTP synthase</fullName>
        <ecNumber evidence="11">6.3.4.2</ecNumber>
    </recommendedName>
    <alternativeName>
        <fullName evidence="11">Cytidine 5'-triphosphate synthase</fullName>
    </alternativeName>
    <alternativeName>
        <fullName evidence="11">Cytidine triphosphate synthetase</fullName>
        <shortName evidence="11">CTP synthetase</shortName>
        <shortName evidence="11">CTPS</shortName>
    </alternativeName>
    <alternativeName>
        <fullName evidence="11">UTP--ammonia ligase</fullName>
    </alternativeName>
</protein>
<evidence type="ECO:0000313" key="15">
    <source>
        <dbReference type="Proteomes" id="UP000319783"/>
    </source>
</evidence>
<reference evidence="14 15" key="1">
    <citation type="submission" date="2019-04" db="EMBL/GenBank/DDBJ databases">
        <title>Genome of a novel bacterium Candidatus Jettenia ecosi reconstructed from metagenome of an anammox bioreactor.</title>
        <authorList>
            <person name="Mardanov A.V."/>
            <person name="Beletsky A.V."/>
            <person name="Ravin N.V."/>
            <person name="Botchkova E.A."/>
            <person name="Litti Y.V."/>
            <person name="Nozhevnikova A.N."/>
        </authorList>
    </citation>
    <scope>NUCLEOTIDE SEQUENCE [LARGE SCALE GENOMIC DNA]</scope>
    <source>
        <strain evidence="14">J2</strain>
    </source>
</reference>
<evidence type="ECO:0000256" key="3">
    <source>
        <dbReference type="ARBA" id="ARBA00022598"/>
    </source>
</evidence>
<sequence length="538" mass="60471">MTKHIFVTGGVVSSLGKGLNSASMGMLLESRGLKVRLQKFDPYVNIDPGTMSPYEHGEVYVTEDGAETDLDLGHYERFTNTETNRYCNFTTGSIYYSVIMKERKGEYLGKTVQVIPHITNEIMECIQKLDGPDTDVVISEIGGIVGDIENQPFLEAIRQFGQKVGREHVLYIHLTLIPYLSAAEEIKTKPTQHSVGMLRQAGIQPDIIICRTEKHLSAEVKEKLSLFCNVDKNAIIEEKDVKPYLYEIPLILVEQGLDKLIIQKLRLETNGDNMDKWLSILETLKNPSQATEIAIVGKYIGHQSAYESIYESLIHGGIGNSAHVKVRRVESVDIEKNGVKSYLEGVAGILVPGGFGERGVEGKIEAIRYARENKIPLFGICLGMQCATIEFARNVCNLKGANSTEFDINTAHPVISLLEEQRGVSSKGGTMRLGAQPCVLQENTKSFQAYGRRDISERHRHRYEFNNTYKEIFLSKGMIFSGHSPNEQLVEIIELKDHPWFICVQFHPEFKSKPTNPHPLFKEFIRAAIGFYKENNQG</sequence>
<keyword evidence="4 11" id="KW-0479">Metal-binding</keyword>
<feature type="active site" evidence="11">
    <location>
        <position position="507"/>
    </location>
</feature>
<feature type="binding site" evidence="11">
    <location>
        <position position="462"/>
    </location>
    <ligand>
        <name>L-glutamine</name>
        <dbReference type="ChEBI" id="CHEBI:58359"/>
    </ligand>
</feature>
<evidence type="ECO:0000256" key="2">
    <source>
        <dbReference type="ARBA" id="ARBA00007533"/>
    </source>
</evidence>
<dbReference type="GO" id="GO:0003883">
    <property type="term" value="F:CTP synthase activity"/>
    <property type="evidence" value="ECO:0007669"/>
    <property type="project" value="UniProtKB-UniRule"/>
</dbReference>
<dbReference type="Pfam" id="PF06418">
    <property type="entry name" value="CTP_synth_N"/>
    <property type="match status" value="1"/>
</dbReference>
<dbReference type="NCBIfam" id="TIGR00337">
    <property type="entry name" value="PyrG"/>
    <property type="match status" value="1"/>
</dbReference>
<dbReference type="AlphaFoldDB" id="A0A533Q9P9"/>
<feature type="binding site" evidence="11">
    <location>
        <position position="13"/>
    </location>
    <ligand>
        <name>UTP</name>
        <dbReference type="ChEBI" id="CHEBI:46398"/>
    </ligand>
</feature>
<feature type="binding site" evidence="11">
    <location>
        <position position="140"/>
    </location>
    <ligand>
        <name>Mg(2+)</name>
        <dbReference type="ChEBI" id="CHEBI:18420"/>
    </ligand>
</feature>
<dbReference type="InterPro" id="IPR033828">
    <property type="entry name" value="GATase1_CTP_Synthase"/>
</dbReference>
<evidence type="ECO:0000256" key="8">
    <source>
        <dbReference type="ARBA" id="ARBA00022962"/>
    </source>
</evidence>
<comment type="activity regulation">
    <text evidence="11">Allosterically activated by GTP, when glutamine is the substrate; GTP has no effect on the reaction when ammonia is the substrate. The allosteric effector GTP functions by stabilizing the protein conformation that binds the tetrahedral intermediate(s) formed during glutamine hydrolysis. Inhibited by the product CTP, via allosteric rather than competitive inhibition.</text>
</comment>
<feature type="active site" description="Nucleophile; for glutamine hydrolysis" evidence="11">
    <location>
        <position position="381"/>
    </location>
</feature>
<feature type="binding site" evidence="11">
    <location>
        <begin position="14"/>
        <end position="19"/>
    </location>
    <ligand>
        <name>ATP</name>
        <dbReference type="ChEBI" id="CHEBI:30616"/>
    </ligand>
</feature>
<dbReference type="CDD" id="cd03113">
    <property type="entry name" value="CTPS_N"/>
    <property type="match status" value="1"/>
</dbReference>
<feature type="binding site" evidence="11">
    <location>
        <position position="71"/>
    </location>
    <ligand>
        <name>Mg(2+)</name>
        <dbReference type="ChEBI" id="CHEBI:18420"/>
    </ligand>
</feature>
<dbReference type="GO" id="GO:0019856">
    <property type="term" value="P:pyrimidine nucleobase biosynthetic process"/>
    <property type="evidence" value="ECO:0007669"/>
    <property type="project" value="TreeGrafter"/>
</dbReference>
<comment type="pathway">
    <text evidence="1 11">Pyrimidine metabolism; CTP biosynthesis via de novo pathway; CTP from UDP: step 2/2.</text>
</comment>
<dbReference type="PANTHER" id="PTHR11550:SF0">
    <property type="entry name" value="CTP SYNTHASE-RELATED"/>
    <property type="match status" value="1"/>
</dbReference>
<evidence type="ECO:0000256" key="6">
    <source>
        <dbReference type="ARBA" id="ARBA00022840"/>
    </source>
</evidence>
<comment type="subunit">
    <text evidence="11">Homotetramer.</text>
</comment>
<comment type="catalytic activity">
    <reaction evidence="11">
        <text>L-glutamine + H2O = L-glutamate + NH4(+)</text>
        <dbReference type="Rhea" id="RHEA:15889"/>
        <dbReference type="ChEBI" id="CHEBI:15377"/>
        <dbReference type="ChEBI" id="CHEBI:28938"/>
        <dbReference type="ChEBI" id="CHEBI:29985"/>
        <dbReference type="ChEBI" id="CHEBI:58359"/>
    </reaction>
</comment>
<feature type="binding site" evidence="11">
    <location>
        <position position="354"/>
    </location>
    <ligand>
        <name>L-glutamine</name>
        <dbReference type="ChEBI" id="CHEBI:58359"/>
    </ligand>
</feature>
<feature type="region of interest" description="Amidoligase domain" evidence="11">
    <location>
        <begin position="1"/>
        <end position="267"/>
    </location>
</feature>
<dbReference type="Proteomes" id="UP000319783">
    <property type="component" value="Unassembled WGS sequence"/>
</dbReference>
<dbReference type="GO" id="GO:0097268">
    <property type="term" value="C:cytoophidium"/>
    <property type="evidence" value="ECO:0007669"/>
    <property type="project" value="UniProtKB-ARBA"/>
</dbReference>
<feature type="binding site" evidence="11">
    <location>
        <begin position="382"/>
        <end position="385"/>
    </location>
    <ligand>
        <name>L-glutamine</name>
        <dbReference type="ChEBI" id="CHEBI:58359"/>
    </ligand>
</feature>
<evidence type="ECO:0000256" key="1">
    <source>
        <dbReference type="ARBA" id="ARBA00005171"/>
    </source>
</evidence>
<evidence type="ECO:0000259" key="12">
    <source>
        <dbReference type="Pfam" id="PF00117"/>
    </source>
</evidence>
<evidence type="ECO:0000256" key="4">
    <source>
        <dbReference type="ARBA" id="ARBA00022723"/>
    </source>
</evidence>
<dbReference type="SUPFAM" id="SSF52540">
    <property type="entry name" value="P-loop containing nucleoside triphosphate hydrolases"/>
    <property type="match status" value="1"/>
</dbReference>
<evidence type="ECO:0000256" key="7">
    <source>
        <dbReference type="ARBA" id="ARBA00022842"/>
    </source>
</evidence>